<dbReference type="GO" id="GO:0005737">
    <property type="term" value="C:cytoplasm"/>
    <property type="evidence" value="ECO:0007669"/>
    <property type="project" value="InterPro"/>
</dbReference>
<organism evidence="6 7">
    <name type="scientific">Microlunatus phosphovorus (strain ATCC 700054 / DSM 10555 / JCM 9379 / NBRC 101784 / NCIMB 13414 / VKM Ac-1990 / NM-1)</name>
    <dbReference type="NCBI Taxonomy" id="1032480"/>
    <lineage>
        <taxon>Bacteria</taxon>
        <taxon>Bacillati</taxon>
        <taxon>Actinomycetota</taxon>
        <taxon>Actinomycetes</taxon>
        <taxon>Propionibacteriales</taxon>
        <taxon>Propionibacteriaceae</taxon>
        <taxon>Microlunatus</taxon>
    </lineage>
</organism>
<dbReference type="AlphaFoldDB" id="F5XPC9"/>
<dbReference type="EC" id="3.6.1.1" evidence="2"/>
<dbReference type="STRING" id="1032480.MLP_37550"/>
<dbReference type="OrthoDB" id="9798247at2"/>
<keyword evidence="7" id="KW-1185">Reference proteome</keyword>
<keyword evidence="4" id="KW-0378">Hydrolase</keyword>
<dbReference type="eggNOG" id="COG0221">
    <property type="taxonomic scope" value="Bacteria"/>
</dbReference>
<name>F5XPC9_MICPN</name>
<gene>
    <name evidence="6" type="ordered locus">MLP_37550</name>
</gene>
<protein>
    <recommendedName>
        <fullName evidence="2">inorganic diphosphatase</fullName>
        <ecNumber evidence="2">3.6.1.1</ecNumber>
    </recommendedName>
</protein>
<dbReference type="Proteomes" id="UP000007947">
    <property type="component" value="Chromosome"/>
</dbReference>
<evidence type="ECO:0000256" key="3">
    <source>
        <dbReference type="ARBA" id="ARBA00022723"/>
    </source>
</evidence>
<dbReference type="SUPFAM" id="SSF50324">
    <property type="entry name" value="Inorganic pyrophosphatase"/>
    <property type="match status" value="1"/>
</dbReference>
<dbReference type="HOGENOM" id="CLU_144823_0_0_11"/>
<comment type="cofactor">
    <cofactor evidence="1">
        <name>Mg(2+)</name>
        <dbReference type="ChEBI" id="CHEBI:18420"/>
    </cofactor>
</comment>
<evidence type="ECO:0000313" key="6">
    <source>
        <dbReference type="EMBL" id="BAK36769.1"/>
    </source>
</evidence>
<evidence type="ECO:0000256" key="5">
    <source>
        <dbReference type="ARBA" id="ARBA00022842"/>
    </source>
</evidence>
<dbReference type="Pfam" id="PF00719">
    <property type="entry name" value="Pyrophosphatase"/>
    <property type="match status" value="1"/>
</dbReference>
<reference evidence="6 7" key="1">
    <citation type="submission" date="2011-05" db="EMBL/GenBank/DDBJ databases">
        <title>Whole genome sequence of Microlunatus phosphovorus NM-1.</title>
        <authorList>
            <person name="Hosoyama A."/>
            <person name="Sasaki K."/>
            <person name="Harada T."/>
            <person name="Igarashi R."/>
            <person name="Kawakoshi A."/>
            <person name="Sasagawa M."/>
            <person name="Fukada J."/>
            <person name="Nakamura S."/>
            <person name="Katano Y."/>
            <person name="Hanada S."/>
            <person name="Kamagata Y."/>
            <person name="Nakamura N."/>
            <person name="Yamazaki S."/>
            <person name="Fujita N."/>
        </authorList>
    </citation>
    <scope>NUCLEOTIDE SEQUENCE [LARGE SCALE GENOMIC DNA]</scope>
    <source>
        <strain evidence="7">ATCC 700054 / DSM 10555 / JCM 9379 / NBRC 101784 / NCIMB 13414 / VKM Ac-1990 / NM-1</strain>
    </source>
</reference>
<dbReference type="InterPro" id="IPR036649">
    <property type="entry name" value="Pyrophosphatase_sf"/>
</dbReference>
<evidence type="ECO:0000313" key="7">
    <source>
        <dbReference type="Proteomes" id="UP000007947"/>
    </source>
</evidence>
<dbReference type="InterPro" id="IPR008162">
    <property type="entry name" value="Pyrophosphatase"/>
</dbReference>
<proteinExistence type="predicted"/>
<evidence type="ECO:0000256" key="1">
    <source>
        <dbReference type="ARBA" id="ARBA00001946"/>
    </source>
</evidence>
<dbReference type="GO" id="GO:0006796">
    <property type="term" value="P:phosphate-containing compound metabolic process"/>
    <property type="evidence" value="ECO:0007669"/>
    <property type="project" value="InterPro"/>
</dbReference>
<keyword evidence="5" id="KW-0460">Magnesium</keyword>
<sequence>MTDASSEPFFEALVHLVQTSEVVIDRPRGTTHPRIPNAIYPVDYGYLEGTMSADGDGIDVFVGTDGSAGVVAILLTVDRAKRDTEVKVLLNCTPGEVSKVQRFVKDVLKIGGLLVEKP</sequence>
<evidence type="ECO:0000256" key="2">
    <source>
        <dbReference type="ARBA" id="ARBA00012146"/>
    </source>
</evidence>
<keyword evidence="3" id="KW-0479">Metal-binding</keyword>
<dbReference type="Gene3D" id="3.90.80.10">
    <property type="entry name" value="Inorganic pyrophosphatase"/>
    <property type="match status" value="1"/>
</dbReference>
<dbReference type="RefSeq" id="WP_013864615.1">
    <property type="nucleotide sequence ID" value="NC_015635.1"/>
</dbReference>
<dbReference type="EMBL" id="AP012204">
    <property type="protein sequence ID" value="BAK36769.1"/>
    <property type="molecule type" value="Genomic_DNA"/>
</dbReference>
<dbReference type="KEGG" id="mph:MLP_37550"/>
<evidence type="ECO:0000256" key="4">
    <source>
        <dbReference type="ARBA" id="ARBA00022801"/>
    </source>
</evidence>
<accession>F5XPC9</accession>
<dbReference type="GO" id="GO:0004427">
    <property type="term" value="F:inorganic diphosphate phosphatase activity"/>
    <property type="evidence" value="ECO:0007669"/>
    <property type="project" value="UniProtKB-EC"/>
</dbReference>
<dbReference type="GO" id="GO:0000287">
    <property type="term" value="F:magnesium ion binding"/>
    <property type="evidence" value="ECO:0007669"/>
    <property type="project" value="InterPro"/>
</dbReference>